<dbReference type="EMBL" id="BMAV01012708">
    <property type="protein sequence ID" value="GFY59636.1"/>
    <property type="molecule type" value="Genomic_DNA"/>
</dbReference>
<keyword evidence="2" id="KW-1185">Reference proteome</keyword>
<sequence>MRCRKSLQYLLVGGPTWLKNLASWSDTQDSDSTDALELATEERKPTVTSNISLNDSVSIFFEWTKHVLKFSSIKETFGKNPRLIPPNFIVYLDSDGLLKVETKFFSTDNGNYFRQAILLPNKHELVLRLIEETHPIYNHAGVQTLINVLRGVELMY</sequence>
<accession>A0A8X6XYB5</accession>
<comment type="caution">
    <text evidence="1">The sequence shown here is derived from an EMBL/GenBank/DDBJ whole genome shotgun (WGS) entry which is preliminary data.</text>
</comment>
<reference evidence="1" key="1">
    <citation type="submission" date="2020-08" db="EMBL/GenBank/DDBJ databases">
        <title>Multicomponent nature underlies the extraordinary mechanical properties of spider dragline silk.</title>
        <authorList>
            <person name="Kono N."/>
            <person name="Nakamura H."/>
            <person name="Mori M."/>
            <person name="Yoshida Y."/>
            <person name="Ohtoshi R."/>
            <person name="Malay A.D."/>
            <person name="Moran D.A.P."/>
            <person name="Tomita M."/>
            <person name="Numata K."/>
            <person name="Arakawa K."/>
        </authorList>
    </citation>
    <scope>NUCLEOTIDE SEQUENCE</scope>
</reference>
<organism evidence="1 2">
    <name type="scientific">Trichonephila inaurata madagascariensis</name>
    <dbReference type="NCBI Taxonomy" id="2747483"/>
    <lineage>
        <taxon>Eukaryota</taxon>
        <taxon>Metazoa</taxon>
        <taxon>Ecdysozoa</taxon>
        <taxon>Arthropoda</taxon>
        <taxon>Chelicerata</taxon>
        <taxon>Arachnida</taxon>
        <taxon>Araneae</taxon>
        <taxon>Araneomorphae</taxon>
        <taxon>Entelegynae</taxon>
        <taxon>Araneoidea</taxon>
        <taxon>Nephilidae</taxon>
        <taxon>Trichonephila</taxon>
        <taxon>Trichonephila inaurata</taxon>
    </lineage>
</organism>
<protein>
    <recommendedName>
        <fullName evidence="3">Integrase zinc-binding domain-containing protein</fullName>
    </recommendedName>
</protein>
<evidence type="ECO:0008006" key="3">
    <source>
        <dbReference type="Google" id="ProtNLM"/>
    </source>
</evidence>
<evidence type="ECO:0000313" key="2">
    <source>
        <dbReference type="Proteomes" id="UP000886998"/>
    </source>
</evidence>
<dbReference type="OrthoDB" id="10445089at2759"/>
<dbReference type="Proteomes" id="UP000886998">
    <property type="component" value="Unassembled WGS sequence"/>
</dbReference>
<name>A0A8X6XYB5_9ARAC</name>
<proteinExistence type="predicted"/>
<evidence type="ECO:0000313" key="1">
    <source>
        <dbReference type="EMBL" id="GFY59636.1"/>
    </source>
</evidence>
<gene>
    <name evidence="1" type="ORF">TNIN_469491</name>
</gene>
<dbReference type="AlphaFoldDB" id="A0A8X6XYB5"/>